<evidence type="ECO:0000313" key="1">
    <source>
        <dbReference type="EMBL" id="KAJ8681231.1"/>
    </source>
</evidence>
<comment type="caution">
    <text evidence="1">The sequence shown here is derived from an EMBL/GenBank/DDBJ whole genome shotgun (WGS) entry which is preliminary data.</text>
</comment>
<sequence length="353" mass="40792">MDILEPELIWVEGRCYRFCDKYAWSNDKNLEPYEEEFYDPDVYSSEEESGDDPIEVVPFKGNNFKHSFYVNRHFFGFIIGKKGGTLKRLMDDTKTKIVVPRMGQDGNIEITGTTRRAVIAARRRIDMLIETSRNKLDFTHFLSIPGTSDEVRENFEKFKSDVLSKYGTGVRGISEGLFQDSDKLHLTLAILVLLDENDRRKAIEALEACKKDIVQPVLEKSGPVTIEFRGVEIMNDDPSEVNILYIQVHDKSGCLQKISDDIGRYFDRSGLAIRQRERVKLHMTAMNTHFLRKLGEENEDYKQKMETFDATNILKEHSDTYFGKMAFSTIYLLTRHAKTEDGLYQVTAKIEFS</sequence>
<name>A0ACC2PCP4_9HYME</name>
<protein>
    <submittedName>
        <fullName evidence="1">Uncharacterized protein</fullName>
    </submittedName>
</protein>
<gene>
    <name evidence="1" type="ORF">QAD02_017018</name>
</gene>
<dbReference type="EMBL" id="CM056742">
    <property type="protein sequence ID" value="KAJ8681231.1"/>
    <property type="molecule type" value="Genomic_DNA"/>
</dbReference>
<proteinExistence type="predicted"/>
<organism evidence="1 2">
    <name type="scientific">Eretmocerus hayati</name>
    <dbReference type="NCBI Taxonomy" id="131215"/>
    <lineage>
        <taxon>Eukaryota</taxon>
        <taxon>Metazoa</taxon>
        <taxon>Ecdysozoa</taxon>
        <taxon>Arthropoda</taxon>
        <taxon>Hexapoda</taxon>
        <taxon>Insecta</taxon>
        <taxon>Pterygota</taxon>
        <taxon>Neoptera</taxon>
        <taxon>Endopterygota</taxon>
        <taxon>Hymenoptera</taxon>
        <taxon>Apocrita</taxon>
        <taxon>Proctotrupomorpha</taxon>
        <taxon>Chalcidoidea</taxon>
        <taxon>Aphelinidae</taxon>
        <taxon>Aphelininae</taxon>
        <taxon>Eretmocerus</taxon>
    </lineage>
</organism>
<dbReference type="Proteomes" id="UP001239111">
    <property type="component" value="Chromosome 2"/>
</dbReference>
<reference evidence="1" key="1">
    <citation type="submission" date="2023-04" db="EMBL/GenBank/DDBJ databases">
        <title>A chromosome-level genome assembly of the parasitoid wasp Eretmocerus hayati.</title>
        <authorList>
            <person name="Zhong Y."/>
            <person name="Liu S."/>
            <person name="Liu Y."/>
        </authorList>
    </citation>
    <scope>NUCLEOTIDE SEQUENCE</scope>
    <source>
        <strain evidence="1">ZJU_SS_LIU_2023</strain>
    </source>
</reference>
<keyword evidence="2" id="KW-1185">Reference proteome</keyword>
<evidence type="ECO:0000313" key="2">
    <source>
        <dbReference type="Proteomes" id="UP001239111"/>
    </source>
</evidence>
<accession>A0ACC2PCP4</accession>